<reference evidence="2" key="2">
    <citation type="submission" date="2010-05" db="EMBL/GenBank/DDBJ databases">
        <title>The Genome Sequence of Magnaporthe poae strain ATCC 64411.</title>
        <authorList>
            <consortium name="The Broad Institute Genome Sequencing Platform"/>
            <consortium name="Broad Institute Genome Sequencing Center for Infectious Disease"/>
            <person name="Ma L.-J."/>
            <person name="Dead R."/>
            <person name="Young S."/>
            <person name="Zeng Q."/>
            <person name="Koehrsen M."/>
            <person name="Alvarado L."/>
            <person name="Berlin A."/>
            <person name="Chapman S.B."/>
            <person name="Chen Z."/>
            <person name="Freedman E."/>
            <person name="Gellesch M."/>
            <person name="Goldberg J."/>
            <person name="Griggs A."/>
            <person name="Gujja S."/>
            <person name="Heilman E.R."/>
            <person name="Heiman D."/>
            <person name="Hepburn T."/>
            <person name="Howarth C."/>
            <person name="Jen D."/>
            <person name="Larson L."/>
            <person name="Mehta T."/>
            <person name="Neiman D."/>
            <person name="Pearson M."/>
            <person name="Roberts A."/>
            <person name="Saif S."/>
            <person name="Shea T."/>
            <person name="Shenoy N."/>
            <person name="Sisk P."/>
            <person name="Stolte C."/>
            <person name="Sykes S."/>
            <person name="Walk T."/>
            <person name="White J."/>
            <person name="Yandava C."/>
            <person name="Haas B."/>
            <person name="Nusbaum C."/>
            <person name="Birren B."/>
        </authorList>
    </citation>
    <scope>NUCLEOTIDE SEQUENCE</scope>
    <source>
        <strain evidence="2">ATCC 64411</strain>
    </source>
</reference>
<dbReference type="EMBL" id="GL876967">
    <property type="protein sequence ID" value="KLU83990.1"/>
    <property type="molecule type" value="Genomic_DNA"/>
</dbReference>
<name>A0A0C4CSD2_MAGP6</name>
<gene>
    <name evidence="2" type="ORF">MAPG_03039</name>
</gene>
<dbReference type="AlphaFoldDB" id="A0A0C4CSD2"/>
<protein>
    <submittedName>
        <fullName evidence="2 3">Uncharacterized protein</fullName>
    </submittedName>
</protein>
<dbReference type="VEuPathDB" id="FungiDB:MAPG_03039"/>
<proteinExistence type="predicted"/>
<dbReference type="EnsemblFungi" id="MAPG_03039T1">
    <property type="protein sequence ID" value="MAPG_03039T1"/>
    <property type="gene ID" value="MAPG_03039"/>
</dbReference>
<feature type="region of interest" description="Disordered" evidence="1">
    <location>
        <begin position="1"/>
        <end position="144"/>
    </location>
</feature>
<reference evidence="4" key="1">
    <citation type="submission" date="2010-05" db="EMBL/GenBank/DDBJ databases">
        <title>The genome sequence of Magnaporthe poae strain ATCC 64411.</title>
        <authorList>
            <person name="Ma L.-J."/>
            <person name="Dead R."/>
            <person name="Young S."/>
            <person name="Zeng Q."/>
            <person name="Koehrsen M."/>
            <person name="Alvarado L."/>
            <person name="Berlin A."/>
            <person name="Chapman S.B."/>
            <person name="Chen Z."/>
            <person name="Freedman E."/>
            <person name="Gellesch M."/>
            <person name="Goldberg J."/>
            <person name="Griggs A."/>
            <person name="Gujja S."/>
            <person name="Heilman E.R."/>
            <person name="Heiman D."/>
            <person name="Hepburn T."/>
            <person name="Howarth C."/>
            <person name="Jen D."/>
            <person name="Larson L."/>
            <person name="Mehta T."/>
            <person name="Neiman D."/>
            <person name="Pearson M."/>
            <person name="Roberts A."/>
            <person name="Saif S."/>
            <person name="Shea T."/>
            <person name="Shenoy N."/>
            <person name="Sisk P."/>
            <person name="Stolte C."/>
            <person name="Sykes S."/>
            <person name="Walk T."/>
            <person name="White J."/>
            <person name="Yandava C."/>
            <person name="Haas B."/>
            <person name="Nusbaum C."/>
            <person name="Birren B."/>
        </authorList>
    </citation>
    <scope>NUCLEOTIDE SEQUENCE [LARGE SCALE GENOMIC DNA]</scope>
    <source>
        <strain evidence="4">ATCC 64411 / 73-15</strain>
    </source>
</reference>
<keyword evidence="4" id="KW-1185">Reference proteome</keyword>
<evidence type="ECO:0000256" key="1">
    <source>
        <dbReference type="SAM" id="MobiDB-lite"/>
    </source>
</evidence>
<evidence type="ECO:0000313" key="2">
    <source>
        <dbReference type="EMBL" id="KLU83990.1"/>
    </source>
</evidence>
<evidence type="ECO:0000313" key="4">
    <source>
        <dbReference type="Proteomes" id="UP000011715"/>
    </source>
</evidence>
<dbReference type="EMBL" id="GL876967">
    <property type="protein sequence ID" value="KLU83991.1"/>
    <property type="molecule type" value="Genomic_DNA"/>
</dbReference>
<feature type="compositionally biased region" description="Polar residues" evidence="1">
    <location>
        <begin position="92"/>
        <end position="103"/>
    </location>
</feature>
<sequence>MSPSAGRGRGLIGRRSQDVSSMERPPTDGKVDTTLRACFIHGTSALPPAHRIPAKQPGPGSGTMRGKYSTCTRGRKRGDSGSAKRRFERQTKTWVQQSSITTAEDSHDAGLLDAPSRRLPPMGRHQWLCRHKTPEQARDALEGT</sequence>
<reference evidence="3" key="5">
    <citation type="submission" date="2015-06" db="UniProtKB">
        <authorList>
            <consortium name="EnsemblFungi"/>
        </authorList>
    </citation>
    <scope>IDENTIFICATION</scope>
    <source>
        <strain evidence="3">ATCC 64411</strain>
    </source>
</reference>
<organism evidence="3 4">
    <name type="scientific">Magnaporthiopsis poae (strain ATCC 64411 / 73-15)</name>
    <name type="common">Kentucky bluegrass fungus</name>
    <name type="synonym">Magnaporthe poae</name>
    <dbReference type="NCBI Taxonomy" id="644358"/>
    <lineage>
        <taxon>Eukaryota</taxon>
        <taxon>Fungi</taxon>
        <taxon>Dikarya</taxon>
        <taxon>Ascomycota</taxon>
        <taxon>Pezizomycotina</taxon>
        <taxon>Sordariomycetes</taxon>
        <taxon>Sordariomycetidae</taxon>
        <taxon>Magnaporthales</taxon>
        <taxon>Magnaporthaceae</taxon>
        <taxon>Magnaporthiopsis</taxon>
    </lineage>
</organism>
<accession>A0A0C4CSD2</accession>
<reference evidence="2" key="3">
    <citation type="submission" date="2011-03" db="EMBL/GenBank/DDBJ databases">
        <title>Annotation of Magnaporthe poae ATCC 64411.</title>
        <authorList>
            <person name="Ma L.-J."/>
            <person name="Dead R."/>
            <person name="Young S.K."/>
            <person name="Zeng Q."/>
            <person name="Gargeya S."/>
            <person name="Fitzgerald M."/>
            <person name="Haas B."/>
            <person name="Abouelleil A."/>
            <person name="Alvarado L."/>
            <person name="Arachchi H.M."/>
            <person name="Berlin A."/>
            <person name="Brown A."/>
            <person name="Chapman S.B."/>
            <person name="Chen Z."/>
            <person name="Dunbar C."/>
            <person name="Freedman E."/>
            <person name="Gearin G."/>
            <person name="Gellesch M."/>
            <person name="Goldberg J."/>
            <person name="Griggs A."/>
            <person name="Gujja S."/>
            <person name="Heiman D."/>
            <person name="Howarth C."/>
            <person name="Larson L."/>
            <person name="Lui A."/>
            <person name="MacDonald P.J.P."/>
            <person name="Mehta T."/>
            <person name="Montmayeur A."/>
            <person name="Murphy C."/>
            <person name="Neiman D."/>
            <person name="Pearson M."/>
            <person name="Priest M."/>
            <person name="Roberts A."/>
            <person name="Saif S."/>
            <person name="Shea T."/>
            <person name="Shenoy N."/>
            <person name="Sisk P."/>
            <person name="Stolte C."/>
            <person name="Sykes S."/>
            <person name="Yandava C."/>
            <person name="Wortman J."/>
            <person name="Nusbaum C."/>
            <person name="Birren B."/>
        </authorList>
    </citation>
    <scope>NUCLEOTIDE SEQUENCE</scope>
    <source>
        <strain evidence="2">ATCC 64411</strain>
    </source>
</reference>
<dbReference type="EMBL" id="ADBL01000740">
    <property type="status" value="NOT_ANNOTATED_CDS"/>
    <property type="molecule type" value="Genomic_DNA"/>
</dbReference>
<evidence type="ECO:0000313" key="3">
    <source>
        <dbReference type="EnsemblFungi" id="MAPG_03039T1"/>
    </source>
</evidence>
<reference evidence="3" key="4">
    <citation type="journal article" date="2015" name="G3 (Bethesda)">
        <title>Genome sequences of three phytopathogenic species of the Magnaporthaceae family of fungi.</title>
        <authorList>
            <person name="Okagaki L.H."/>
            <person name="Nunes C.C."/>
            <person name="Sailsbery J."/>
            <person name="Clay B."/>
            <person name="Brown D."/>
            <person name="John T."/>
            <person name="Oh Y."/>
            <person name="Young N."/>
            <person name="Fitzgerald M."/>
            <person name="Haas B.J."/>
            <person name="Zeng Q."/>
            <person name="Young S."/>
            <person name="Adiconis X."/>
            <person name="Fan L."/>
            <person name="Levin J.Z."/>
            <person name="Mitchell T.K."/>
            <person name="Okubara P.A."/>
            <person name="Farman M.L."/>
            <person name="Kohn L.M."/>
            <person name="Birren B."/>
            <person name="Ma L.-J."/>
            <person name="Dean R.A."/>
        </authorList>
    </citation>
    <scope>NUCLEOTIDE SEQUENCE</scope>
    <source>
        <strain evidence="3">ATCC 64411 / 73-15</strain>
    </source>
</reference>
<dbReference type="EnsemblFungi" id="MAPG_03039T0">
    <property type="protein sequence ID" value="MAPG_03039T0"/>
    <property type="gene ID" value="MAPG_03039"/>
</dbReference>
<dbReference type="Proteomes" id="UP000011715">
    <property type="component" value="Unassembled WGS sequence"/>
</dbReference>
<feature type="compositionally biased region" description="Basic and acidic residues" evidence="1">
    <location>
        <begin position="132"/>
        <end position="144"/>
    </location>
</feature>